<proteinExistence type="predicted"/>
<protein>
    <submittedName>
        <fullName evidence="1">Uncharacterized protein</fullName>
    </submittedName>
</protein>
<dbReference type="Proteomes" id="UP000789390">
    <property type="component" value="Unassembled WGS sequence"/>
</dbReference>
<comment type="caution">
    <text evidence="1">The sequence shown here is derived from an EMBL/GenBank/DDBJ whole genome shotgun (WGS) entry which is preliminary data.</text>
</comment>
<evidence type="ECO:0000313" key="2">
    <source>
        <dbReference type="Proteomes" id="UP000789390"/>
    </source>
</evidence>
<evidence type="ECO:0000313" key="1">
    <source>
        <dbReference type="EMBL" id="CAH0098025.1"/>
    </source>
</evidence>
<name>A0A8J2WFY4_9CRUS</name>
<keyword evidence="2" id="KW-1185">Reference proteome</keyword>
<organism evidence="1 2">
    <name type="scientific">Daphnia galeata</name>
    <dbReference type="NCBI Taxonomy" id="27404"/>
    <lineage>
        <taxon>Eukaryota</taxon>
        <taxon>Metazoa</taxon>
        <taxon>Ecdysozoa</taxon>
        <taxon>Arthropoda</taxon>
        <taxon>Crustacea</taxon>
        <taxon>Branchiopoda</taxon>
        <taxon>Diplostraca</taxon>
        <taxon>Cladocera</taxon>
        <taxon>Anomopoda</taxon>
        <taxon>Daphniidae</taxon>
        <taxon>Daphnia</taxon>
    </lineage>
</organism>
<dbReference type="AlphaFoldDB" id="A0A8J2WFY4"/>
<accession>A0A8J2WFY4</accession>
<reference evidence="1" key="1">
    <citation type="submission" date="2021-11" db="EMBL/GenBank/DDBJ databases">
        <authorList>
            <person name="Schell T."/>
        </authorList>
    </citation>
    <scope>NUCLEOTIDE SEQUENCE</scope>
    <source>
        <strain evidence="1">M5</strain>
    </source>
</reference>
<sequence>MPVMAPLTAEMRSWMRPSLETIDGKVAIGDLVQSAFHSMSTAEKRRKEELKEPFDDVRTSLNVYENSRNVTGDSQRASLLPQRHKDNFNHMESRHEAPTAVTRATIYVERAVTFPSHDELNIKNRLSERQGGSARISTALLLSSGNTQYPGVASQQTGGRPSGRDGQQRCKNFGTARHIASSCAGERSYRRRGRRSNKHVGFKYFQDRSAYGQLEVEKSISPVDEKIPLYKLRGDSAAALTVSFFKHTKFEKALSSPPTVMSMSIGGQQSGTL</sequence>
<dbReference type="EMBL" id="CAKKLH010000001">
    <property type="protein sequence ID" value="CAH0098025.1"/>
    <property type="molecule type" value="Genomic_DNA"/>
</dbReference>
<gene>
    <name evidence="1" type="ORF">DGAL_LOCUS72</name>
</gene>